<feature type="domain" description="RRM" evidence="4">
    <location>
        <begin position="102"/>
        <end position="193"/>
    </location>
</feature>
<feature type="non-terminal residue" evidence="5">
    <location>
        <position position="519"/>
    </location>
</feature>
<feature type="domain" description="RRM" evidence="4">
    <location>
        <begin position="321"/>
        <end position="400"/>
    </location>
</feature>
<dbReference type="Gramene" id="RZC64683">
    <property type="protein sequence ID" value="RZC64683"/>
    <property type="gene ID" value="C5167_008373"/>
</dbReference>
<dbReference type="AlphaFoldDB" id="A0A4Y7JUC8"/>
<name>A0A4Y7JUC8_PAPSO</name>
<feature type="compositionally biased region" description="Polar residues" evidence="3">
    <location>
        <begin position="510"/>
        <end position="519"/>
    </location>
</feature>
<feature type="domain" description="RRM" evidence="4">
    <location>
        <begin position="184"/>
        <end position="260"/>
    </location>
</feature>
<dbReference type="InterPro" id="IPR000504">
    <property type="entry name" value="RRM_dom"/>
</dbReference>
<feature type="compositionally biased region" description="Polar residues" evidence="3">
    <location>
        <begin position="480"/>
        <end position="494"/>
    </location>
</feature>
<dbReference type="SMART" id="SM00360">
    <property type="entry name" value="RRM"/>
    <property type="match status" value="3"/>
</dbReference>
<sequence length="519" mass="58267">MAMKRRYEDEVDTELEMDSELDDAQVEEEELEETEEEDEETETEEEEEKETEEEEEEEEDITKLLEPFSKKQLIDIICSVSTENREIIQEVRKRADQDPSHCELFVHGLDWETTSDQFKEIFSTYGDIIQCRIVVDRVTGQSKGYGFVLYKHRKSVSKALREPLKKIGNRIAMCHLASNQQKQRKIFVGNVDSETSSLRLHSFFSKYGEIEEGPIGFDKYTGKFRGYAMFIYKTVGGARRAVEEPIKSKQQLIEIIRSVSSENKKFNEEIHTLATEALNEQVKMLGNQMTACILASPEPEPHQQQMMIVKRNSSREDKLQRKIFVGNVIDHPEITSVKLFKFFSKYGEIAEGPHGFDKKTGKPVGFAIFVYKTVEGARKALENPIKNFYGHPLYCERANGASGSSNEQKSGFNGLTRNLHLKNDDCNSVGSSPRGGAGFDSQIGVIGRRVFVDQGDIDGGSGITKLKSGSKWDINGGRSGSNKLKSGSTRNLSLKNDGGSPQAGDGAGFSAQNGVMSRR</sequence>
<dbReference type="InterPro" id="IPR012677">
    <property type="entry name" value="Nucleotide-bd_a/b_plait_sf"/>
</dbReference>
<dbReference type="GO" id="GO:0003723">
    <property type="term" value="F:RNA binding"/>
    <property type="evidence" value="ECO:0007669"/>
    <property type="project" value="UniProtKB-UniRule"/>
</dbReference>
<dbReference type="PANTHER" id="PTHR48024:SF9">
    <property type="entry name" value="UBP1-ASSOCIATED PROTEINS 1A-RELATED"/>
    <property type="match status" value="1"/>
</dbReference>
<evidence type="ECO:0000313" key="5">
    <source>
        <dbReference type="EMBL" id="RZC64683.1"/>
    </source>
</evidence>
<evidence type="ECO:0000256" key="2">
    <source>
        <dbReference type="PROSITE-ProRule" id="PRU00176"/>
    </source>
</evidence>
<feature type="region of interest" description="Disordered" evidence="3">
    <location>
        <begin position="468"/>
        <end position="519"/>
    </location>
</feature>
<dbReference type="Gene3D" id="3.30.70.330">
    <property type="match status" value="3"/>
</dbReference>
<dbReference type="EMBL" id="CM010720">
    <property type="protein sequence ID" value="RZC64683.1"/>
    <property type="molecule type" value="Genomic_DNA"/>
</dbReference>
<dbReference type="InterPro" id="IPR050886">
    <property type="entry name" value="RNA-binding_reg"/>
</dbReference>
<dbReference type="PANTHER" id="PTHR48024">
    <property type="entry name" value="GEO13361P1-RELATED"/>
    <property type="match status" value="1"/>
</dbReference>
<evidence type="ECO:0000259" key="4">
    <source>
        <dbReference type="PROSITE" id="PS50102"/>
    </source>
</evidence>
<evidence type="ECO:0000256" key="3">
    <source>
        <dbReference type="SAM" id="MobiDB-lite"/>
    </source>
</evidence>
<dbReference type="GO" id="GO:0005634">
    <property type="term" value="C:nucleus"/>
    <property type="evidence" value="ECO:0007669"/>
    <property type="project" value="TreeGrafter"/>
</dbReference>
<dbReference type="PROSITE" id="PS50102">
    <property type="entry name" value="RRM"/>
    <property type="match status" value="3"/>
</dbReference>
<dbReference type="InterPro" id="IPR035979">
    <property type="entry name" value="RBD_domain_sf"/>
</dbReference>
<feature type="region of interest" description="Disordered" evidence="3">
    <location>
        <begin position="1"/>
        <end position="62"/>
    </location>
</feature>
<feature type="compositionally biased region" description="Acidic residues" evidence="3">
    <location>
        <begin position="9"/>
        <end position="60"/>
    </location>
</feature>
<gene>
    <name evidence="5" type="ORF">C5167_008373</name>
</gene>
<proteinExistence type="predicted"/>
<evidence type="ECO:0000313" key="6">
    <source>
        <dbReference type="Proteomes" id="UP000316621"/>
    </source>
</evidence>
<protein>
    <recommendedName>
        <fullName evidence="4">RRM domain-containing protein</fullName>
    </recommendedName>
</protein>
<dbReference type="STRING" id="3469.A0A4Y7JUC8"/>
<dbReference type="OMA" id="TEANRAM"/>
<accession>A0A4Y7JUC8</accession>
<dbReference type="Pfam" id="PF00076">
    <property type="entry name" value="RRM_1"/>
    <property type="match status" value="3"/>
</dbReference>
<dbReference type="SUPFAM" id="SSF54928">
    <property type="entry name" value="RNA-binding domain, RBD"/>
    <property type="match status" value="2"/>
</dbReference>
<keyword evidence="6" id="KW-1185">Reference proteome</keyword>
<organism evidence="5 6">
    <name type="scientific">Papaver somniferum</name>
    <name type="common">Opium poppy</name>
    <dbReference type="NCBI Taxonomy" id="3469"/>
    <lineage>
        <taxon>Eukaryota</taxon>
        <taxon>Viridiplantae</taxon>
        <taxon>Streptophyta</taxon>
        <taxon>Embryophyta</taxon>
        <taxon>Tracheophyta</taxon>
        <taxon>Spermatophyta</taxon>
        <taxon>Magnoliopsida</taxon>
        <taxon>Ranunculales</taxon>
        <taxon>Papaveraceae</taxon>
        <taxon>Papaveroideae</taxon>
        <taxon>Papaver</taxon>
    </lineage>
</organism>
<reference evidence="5 6" key="1">
    <citation type="journal article" date="2018" name="Science">
        <title>The opium poppy genome and morphinan production.</title>
        <authorList>
            <person name="Guo L."/>
            <person name="Winzer T."/>
            <person name="Yang X."/>
            <person name="Li Y."/>
            <person name="Ning Z."/>
            <person name="He Z."/>
            <person name="Teodor R."/>
            <person name="Lu Y."/>
            <person name="Bowser T.A."/>
            <person name="Graham I.A."/>
            <person name="Ye K."/>
        </authorList>
    </citation>
    <scope>NUCLEOTIDE SEQUENCE [LARGE SCALE GENOMIC DNA]</scope>
    <source>
        <strain evidence="6">cv. HN1</strain>
        <tissue evidence="5">Leaves</tissue>
    </source>
</reference>
<keyword evidence="1 2" id="KW-0694">RNA-binding</keyword>
<dbReference type="Proteomes" id="UP000316621">
    <property type="component" value="Chromosome 6"/>
</dbReference>
<evidence type="ECO:0000256" key="1">
    <source>
        <dbReference type="ARBA" id="ARBA00022884"/>
    </source>
</evidence>